<protein>
    <submittedName>
        <fullName evidence="2">Uncharacterized protein</fullName>
    </submittedName>
</protein>
<feature type="compositionally biased region" description="Acidic residues" evidence="1">
    <location>
        <begin position="1"/>
        <end position="20"/>
    </location>
</feature>
<dbReference type="OrthoDB" id="6629537at2759"/>
<gene>
    <name evidence="2" type="ORF">NTEN_LOCUS20384</name>
</gene>
<name>A0A6H5HE38_9HEMI</name>
<dbReference type="AlphaFoldDB" id="A0A6H5HE38"/>
<evidence type="ECO:0000313" key="2">
    <source>
        <dbReference type="EMBL" id="CAB0016061.1"/>
    </source>
</evidence>
<accession>A0A6H5HE38</accession>
<keyword evidence="3" id="KW-1185">Reference proteome</keyword>
<reference evidence="2 3" key="1">
    <citation type="submission" date="2020-02" db="EMBL/GenBank/DDBJ databases">
        <authorList>
            <person name="Ferguson B K."/>
        </authorList>
    </citation>
    <scope>NUCLEOTIDE SEQUENCE [LARGE SCALE GENOMIC DNA]</scope>
</reference>
<sequence>MAFESEEEHVEVPEAEEQEGEAQIVEEINENEGTASAPKPTSTKAKGCITSANGRTGKNTASMDKQHQRFAGCGSHPFDKVMMHEMINYLLAVSWFSYVPKRKKNPDIDGIIASCFDKFIEEVVNTAPSRYD</sequence>
<proteinExistence type="predicted"/>
<evidence type="ECO:0000256" key="1">
    <source>
        <dbReference type="SAM" id="MobiDB-lite"/>
    </source>
</evidence>
<dbReference type="Proteomes" id="UP000479000">
    <property type="component" value="Unassembled WGS sequence"/>
</dbReference>
<organism evidence="2 3">
    <name type="scientific">Nesidiocoris tenuis</name>
    <dbReference type="NCBI Taxonomy" id="355587"/>
    <lineage>
        <taxon>Eukaryota</taxon>
        <taxon>Metazoa</taxon>
        <taxon>Ecdysozoa</taxon>
        <taxon>Arthropoda</taxon>
        <taxon>Hexapoda</taxon>
        <taxon>Insecta</taxon>
        <taxon>Pterygota</taxon>
        <taxon>Neoptera</taxon>
        <taxon>Paraneoptera</taxon>
        <taxon>Hemiptera</taxon>
        <taxon>Heteroptera</taxon>
        <taxon>Panheteroptera</taxon>
        <taxon>Cimicomorpha</taxon>
        <taxon>Miridae</taxon>
        <taxon>Dicyphina</taxon>
        <taxon>Nesidiocoris</taxon>
    </lineage>
</organism>
<dbReference type="EMBL" id="CADCXU010029871">
    <property type="protein sequence ID" value="CAB0016061.1"/>
    <property type="molecule type" value="Genomic_DNA"/>
</dbReference>
<feature type="non-terminal residue" evidence="2">
    <location>
        <position position="132"/>
    </location>
</feature>
<feature type="region of interest" description="Disordered" evidence="1">
    <location>
        <begin position="1"/>
        <end position="65"/>
    </location>
</feature>
<evidence type="ECO:0000313" key="3">
    <source>
        <dbReference type="Proteomes" id="UP000479000"/>
    </source>
</evidence>
<feature type="compositionally biased region" description="Polar residues" evidence="1">
    <location>
        <begin position="31"/>
        <end position="63"/>
    </location>
</feature>